<reference evidence="2 3" key="1">
    <citation type="submission" date="2024-03" db="EMBL/GenBank/DDBJ databases">
        <title>Human intestinal bacterial collection.</title>
        <authorList>
            <person name="Pauvert C."/>
            <person name="Hitch T.C.A."/>
            <person name="Clavel T."/>
        </authorList>
    </citation>
    <scope>NUCLEOTIDE SEQUENCE [LARGE SCALE GENOMIC DNA]</scope>
    <source>
        <strain evidence="2 3">CLA-AA-H185</strain>
    </source>
</reference>
<keyword evidence="1" id="KW-0812">Transmembrane</keyword>
<name>A0ABV1HCA1_9FIRM</name>
<proteinExistence type="predicted"/>
<dbReference type="RefSeq" id="WP_353529977.1">
    <property type="nucleotide sequence ID" value="NZ_JBBMEX010000002.1"/>
</dbReference>
<feature type="transmembrane region" description="Helical" evidence="1">
    <location>
        <begin position="103"/>
        <end position="128"/>
    </location>
</feature>
<dbReference type="Proteomes" id="UP001454489">
    <property type="component" value="Unassembled WGS sequence"/>
</dbReference>
<protein>
    <recommendedName>
        <fullName evidence="4">Energy-coupling factor transport system substrate-specific component</fullName>
    </recommendedName>
</protein>
<dbReference type="Gene3D" id="1.10.1760.20">
    <property type="match status" value="1"/>
</dbReference>
<evidence type="ECO:0008006" key="4">
    <source>
        <dbReference type="Google" id="ProtNLM"/>
    </source>
</evidence>
<evidence type="ECO:0000256" key="1">
    <source>
        <dbReference type="SAM" id="Phobius"/>
    </source>
</evidence>
<gene>
    <name evidence="2" type="ORF">WMO43_03525</name>
</gene>
<feature type="transmembrane region" description="Helical" evidence="1">
    <location>
        <begin position="33"/>
        <end position="53"/>
    </location>
</feature>
<comment type="caution">
    <text evidence="2">The sequence shown here is derived from an EMBL/GenBank/DDBJ whole genome shotgun (WGS) entry which is preliminary data.</text>
</comment>
<keyword evidence="1" id="KW-1133">Transmembrane helix</keyword>
<keyword evidence="1" id="KW-0472">Membrane</keyword>
<sequence>MKKMLQNKSSWSLTVRDVAYIGMMIATLEAAKLSLSFIPNVELVTFLLILYTLAFGKKVLYAAFAFVGVECLIWGMGIWVIMYLYIWPLLCVLTLFLKKQRSVWFWAVFSGIYGLMFGGLCSLVYLGFGGIKTAFAWWIAGIPYDILHGISNFVLMLILYRPIRKVLDRFI</sequence>
<evidence type="ECO:0000313" key="3">
    <source>
        <dbReference type="Proteomes" id="UP001454489"/>
    </source>
</evidence>
<keyword evidence="3" id="KW-1185">Reference proteome</keyword>
<evidence type="ECO:0000313" key="2">
    <source>
        <dbReference type="EMBL" id="MEQ2556952.1"/>
    </source>
</evidence>
<feature type="transmembrane region" description="Helical" evidence="1">
    <location>
        <begin position="134"/>
        <end position="160"/>
    </location>
</feature>
<organism evidence="2 3">
    <name type="scientific">Maccoyibacter intestinihominis</name>
    <dbReference type="NCBI Taxonomy" id="3133499"/>
    <lineage>
        <taxon>Bacteria</taxon>
        <taxon>Bacillati</taxon>
        <taxon>Bacillota</taxon>
        <taxon>Clostridia</taxon>
        <taxon>Lachnospirales</taxon>
        <taxon>Lachnospiraceae</taxon>
        <taxon>Maccoyibacter</taxon>
    </lineage>
</organism>
<dbReference type="EMBL" id="JBBMEX010000002">
    <property type="protein sequence ID" value="MEQ2556952.1"/>
    <property type="molecule type" value="Genomic_DNA"/>
</dbReference>
<accession>A0ABV1HCA1</accession>
<feature type="transmembrane region" description="Helical" evidence="1">
    <location>
        <begin position="73"/>
        <end position="96"/>
    </location>
</feature>